<keyword evidence="2" id="KW-1185">Reference proteome</keyword>
<evidence type="ECO:0000313" key="2">
    <source>
        <dbReference type="Proteomes" id="UP000271889"/>
    </source>
</evidence>
<dbReference type="EMBL" id="UYRV01018769">
    <property type="protein sequence ID" value="VDK65109.1"/>
    <property type="molecule type" value="Genomic_DNA"/>
</dbReference>
<accession>A0A3P6RYI1</accession>
<proteinExistence type="predicted"/>
<sequence length="32" mass="3206">MPRGSGAGGRIRRSITRCIDSGAQIGAGAYGL</sequence>
<protein>
    <submittedName>
        <fullName evidence="1">Uncharacterized protein</fullName>
    </submittedName>
</protein>
<name>A0A3P6RYI1_CYLGO</name>
<reference evidence="1 2" key="1">
    <citation type="submission" date="2018-11" db="EMBL/GenBank/DDBJ databases">
        <authorList>
            <consortium name="Pathogen Informatics"/>
        </authorList>
    </citation>
    <scope>NUCLEOTIDE SEQUENCE [LARGE SCALE GENOMIC DNA]</scope>
</reference>
<dbReference type="AlphaFoldDB" id="A0A3P6RYI1"/>
<organism evidence="1 2">
    <name type="scientific">Cylicostephanus goldi</name>
    <name type="common">Nematode worm</name>
    <dbReference type="NCBI Taxonomy" id="71465"/>
    <lineage>
        <taxon>Eukaryota</taxon>
        <taxon>Metazoa</taxon>
        <taxon>Ecdysozoa</taxon>
        <taxon>Nematoda</taxon>
        <taxon>Chromadorea</taxon>
        <taxon>Rhabditida</taxon>
        <taxon>Rhabditina</taxon>
        <taxon>Rhabditomorpha</taxon>
        <taxon>Strongyloidea</taxon>
        <taxon>Strongylidae</taxon>
        <taxon>Cylicostephanus</taxon>
    </lineage>
</organism>
<dbReference type="Proteomes" id="UP000271889">
    <property type="component" value="Unassembled WGS sequence"/>
</dbReference>
<evidence type="ECO:0000313" key="1">
    <source>
        <dbReference type="EMBL" id="VDK65109.1"/>
    </source>
</evidence>
<feature type="non-terminal residue" evidence="1">
    <location>
        <position position="32"/>
    </location>
</feature>
<gene>
    <name evidence="1" type="ORF">CGOC_LOCUS5976</name>
</gene>